<evidence type="ECO:0000259" key="2">
    <source>
        <dbReference type="SMART" id="SM00014"/>
    </source>
</evidence>
<dbReference type="SUPFAM" id="SSF48317">
    <property type="entry name" value="Acid phosphatase/Vanadium-dependent haloperoxidase"/>
    <property type="match status" value="1"/>
</dbReference>
<feature type="domain" description="Phosphatidic acid phosphatase type 2/haloperoxidase" evidence="2">
    <location>
        <begin position="105"/>
        <end position="218"/>
    </location>
</feature>
<feature type="transmembrane region" description="Helical" evidence="1">
    <location>
        <begin position="203"/>
        <end position="222"/>
    </location>
</feature>
<name>A0A4P6YV89_9LACO</name>
<dbReference type="PANTHER" id="PTHR14969">
    <property type="entry name" value="SPHINGOSINE-1-PHOSPHATE PHOSPHOHYDROLASE"/>
    <property type="match status" value="1"/>
</dbReference>
<dbReference type="SMART" id="SM00014">
    <property type="entry name" value="acidPPc"/>
    <property type="match status" value="1"/>
</dbReference>
<organism evidence="3 4">
    <name type="scientific">Periweissella cryptocerci</name>
    <dbReference type="NCBI Taxonomy" id="2506420"/>
    <lineage>
        <taxon>Bacteria</taxon>
        <taxon>Bacillati</taxon>
        <taxon>Bacillota</taxon>
        <taxon>Bacilli</taxon>
        <taxon>Lactobacillales</taxon>
        <taxon>Lactobacillaceae</taxon>
        <taxon>Periweissella</taxon>
    </lineage>
</organism>
<dbReference type="CDD" id="cd03392">
    <property type="entry name" value="PAP2_like_2"/>
    <property type="match status" value="1"/>
</dbReference>
<accession>A0A4P6YV89</accession>
<proteinExistence type="predicted"/>
<feature type="transmembrane region" description="Helical" evidence="1">
    <location>
        <begin position="147"/>
        <end position="168"/>
    </location>
</feature>
<dbReference type="InterPro" id="IPR000326">
    <property type="entry name" value="PAP2/HPO"/>
</dbReference>
<feature type="transmembrane region" description="Helical" evidence="1">
    <location>
        <begin position="106"/>
        <end position="127"/>
    </location>
</feature>
<dbReference type="Pfam" id="PF01569">
    <property type="entry name" value="PAP2"/>
    <property type="match status" value="1"/>
</dbReference>
<feature type="transmembrane region" description="Helical" evidence="1">
    <location>
        <begin position="20"/>
        <end position="44"/>
    </location>
</feature>
<keyword evidence="1" id="KW-0812">Transmembrane</keyword>
<evidence type="ECO:0000313" key="3">
    <source>
        <dbReference type="EMBL" id="QBO36671.1"/>
    </source>
</evidence>
<dbReference type="OrthoDB" id="9789113at2"/>
<gene>
    <name evidence="3" type="ORF">EQG49_09465</name>
</gene>
<dbReference type="EMBL" id="CP037940">
    <property type="protein sequence ID" value="QBO36671.1"/>
    <property type="molecule type" value="Genomic_DNA"/>
</dbReference>
<keyword evidence="1" id="KW-1133">Transmembrane helix</keyword>
<protein>
    <submittedName>
        <fullName evidence="3">Phosphatase PAP2 family protein</fullName>
    </submittedName>
</protein>
<sequence>MEPSGPPEFNKVMKEYEVKATAKIQIGLALLALLIFIVLTWGVVQDTNWIAAIDNAGFHLIREPLSPNRTWFFKNVTRAGNEKWSLTLMFILALIFIFQRKAKATIFLILNVSVFGLGLSTVLKMVIDRPRPHIVHLIQAHGLSFPSGHTMNAVLLYGSLIILSNYYLSNDGLRFALNAVLGVIIIALPLSRIYLGVHYPTDVIAGYALGFTMLMLSKFAIFRFQDHEVKIK</sequence>
<dbReference type="InterPro" id="IPR036938">
    <property type="entry name" value="PAP2/HPO_sf"/>
</dbReference>
<dbReference type="Gene3D" id="1.20.144.10">
    <property type="entry name" value="Phosphatidic acid phosphatase type 2/haloperoxidase"/>
    <property type="match status" value="2"/>
</dbReference>
<feature type="transmembrane region" description="Helical" evidence="1">
    <location>
        <begin position="175"/>
        <end position="197"/>
    </location>
</feature>
<keyword evidence="1" id="KW-0472">Membrane</keyword>
<reference evidence="4" key="1">
    <citation type="submission" date="2019-03" db="EMBL/GenBank/DDBJ databases">
        <title>Weissella sp. 26KH-42 Genome sequencing.</title>
        <authorList>
            <person name="Heo J."/>
            <person name="Kim S.-J."/>
            <person name="Kim J.-S."/>
            <person name="Hong S.-B."/>
            <person name="Kwon S.-W."/>
        </authorList>
    </citation>
    <scope>NUCLEOTIDE SEQUENCE [LARGE SCALE GENOMIC DNA]</scope>
    <source>
        <strain evidence="4">26KH-42</strain>
    </source>
</reference>
<evidence type="ECO:0000256" key="1">
    <source>
        <dbReference type="SAM" id="Phobius"/>
    </source>
</evidence>
<evidence type="ECO:0000313" key="4">
    <source>
        <dbReference type="Proteomes" id="UP000292886"/>
    </source>
</evidence>
<dbReference type="PANTHER" id="PTHR14969:SF13">
    <property type="entry name" value="AT30094P"/>
    <property type="match status" value="1"/>
</dbReference>
<dbReference type="KEGG" id="wei:EQG49_09465"/>
<keyword evidence="4" id="KW-1185">Reference proteome</keyword>
<feature type="transmembrane region" description="Helical" evidence="1">
    <location>
        <begin position="83"/>
        <end position="99"/>
    </location>
</feature>
<dbReference type="AlphaFoldDB" id="A0A4P6YV89"/>
<dbReference type="Proteomes" id="UP000292886">
    <property type="component" value="Chromosome"/>
</dbReference>